<dbReference type="Proteomes" id="UP000265618">
    <property type="component" value="Unassembled WGS sequence"/>
</dbReference>
<feature type="compositionally biased region" description="Basic and acidic residues" evidence="1">
    <location>
        <begin position="406"/>
        <end position="417"/>
    </location>
</feature>
<comment type="caution">
    <text evidence="2">The sequence shown here is derived from an EMBL/GenBank/DDBJ whole genome shotgun (WGS) entry which is preliminary data.</text>
</comment>
<evidence type="ECO:0000313" key="2">
    <source>
        <dbReference type="EMBL" id="GIQ82836.1"/>
    </source>
</evidence>
<feature type="region of interest" description="Disordered" evidence="1">
    <location>
        <begin position="41"/>
        <end position="138"/>
    </location>
</feature>
<organism evidence="2 3">
    <name type="scientific">Kipferlia bialata</name>
    <dbReference type="NCBI Taxonomy" id="797122"/>
    <lineage>
        <taxon>Eukaryota</taxon>
        <taxon>Metamonada</taxon>
        <taxon>Carpediemonas-like organisms</taxon>
        <taxon>Kipferlia</taxon>
    </lineage>
</organism>
<accession>A0A9K3CUF5</accession>
<evidence type="ECO:0000256" key="1">
    <source>
        <dbReference type="SAM" id="MobiDB-lite"/>
    </source>
</evidence>
<feature type="compositionally biased region" description="Polar residues" evidence="1">
    <location>
        <begin position="178"/>
        <end position="192"/>
    </location>
</feature>
<feature type="region of interest" description="Disordered" evidence="1">
    <location>
        <begin position="468"/>
        <end position="605"/>
    </location>
</feature>
<gene>
    <name evidence="2" type="ORF">KIPB_004049</name>
</gene>
<keyword evidence="3" id="KW-1185">Reference proteome</keyword>
<feature type="compositionally biased region" description="Basic and acidic residues" evidence="1">
    <location>
        <begin position="230"/>
        <end position="247"/>
    </location>
</feature>
<reference evidence="2 3" key="1">
    <citation type="journal article" date="2018" name="PLoS ONE">
        <title>The draft genome of Kipferlia bialata reveals reductive genome evolution in fornicate parasites.</title>
        <authorList>
            <person name="Tanifuji G."/>
            <person name="Takabayashi S."/>
            <person name="Kume K."/>
            <person name="Takagi M."/>
            <person name="Nakayama T."/>
            <person name="Kamikawa R."/>
            <person name="Inagaki Y."/>
            <person name="Hashimoto T."/>
        </authorList>
    </citation>
    <scope>NUCLEOTIDE SEQUENCE [LARGE SCALE GENOMIC DNA]</scope>
    <source>
        <strain evidence="2">NY0173</strain>
    </source>
</reference>
<feature type="compositionally biased region" description="Basic and acidic residues" evidence="1">
    <location>
        <begin position="59"/>
        <end position="69"/>
    </location>
</feature>
<proteinExistence type="predicted"/>
<sequence>MVSGFRRTVKEGRRRQKEVEDEREAGRCKGKDVGIQVCVLLSRKAPERQGDVEMIDLTQEERERERADESSPINASPVRSDGREGESPTVSGSAADTVGKRRPVTALEAPAAKRERQPERVQKRGRERSRTKAEGSKPFGGKGVVFCTLCNNAVQADRYRRHVRLCTKQQQQQQQRQGVSSTTAHSPDSSPSCLEVGAGGDIQRKGARTQGGGGVGSPIEFPGSASNSPKGERERKRERQRDKDSVHHAGHSLYLNPFAGRSAGTGVATAAFDLLKGGAVQTSPSPDHPPVSHPGHMGSLLYKGISLKDMRQRLLSLAFTTQELKGVKKQDMIDMHRSYVLRYNSLAVDPAELQRSDLLRHVARSILSERARDRQGGRRHTPTSDTKERERERQRDKGSESVPESPRSKRERERDSGTGDEFSTYQELVLRSMARLDMAAMHVIARHWPPHIRAKLSGMVAVNMSQEISEGEGAGGEEESETQTDVLDRDSPIVDSDGGAQEEAATPSAQHTLAEPSPPAHCEAEGEEGGDSPSSVSPPPLPPSPPTDDETEGGGQLPRSVLSPYQRRPQPVRPGFSQPYGDPTIEESSDDFGGVMILTDGESEG</sequence>
<name>A0A9K3CUF5_9EUKA</name>
<dbReference type="EMBL" id="BDIP01000830">
    <property type="protein sequence ID" value="GIQ82836.1"/>
    <property type="molecule type" value="Genomic_DNA"/>
</dbReference>
<feature type="region of interest" description="Disordered" evidence="1">
    <location>
        <begin position="169"/>
        <end position="257"/>
    </location>
</feature>
<feature type="compositionally biased region" description="Basic and acidic residues" evidence="1">
    <location>
        <begin position="111"/>
        <end position="135"/>
    </location>
</feature>
<evidence type="ECO:0000313" key="3">
    <source>
        <dbReference type="Proteomes" id="UP000265618"/>
    </source>
</evidence>
<feature type="compositionally biased region" description="Pro residues" evidence="1">
    <location>
        <begin position="536"/>
        <end position="546"/>
    </location>
</feature>
<feature type="compositionally biased region" description="Basic and acidic residues" evidence="1">
    <location>
        <begin position="17"/>
        <end position="28"/>
    </location>
</feature>
<feature type="compositionally biased region" description="Basic and acidic residues" evidence="1">
    <location>
        <begin position="385"/>
        <end position="399"/>
    </location>
</feature>
<dbReference type="AlphaFoldDB" id="A0A9K3CUF5"/>
<protein>
    <submittedName>
        <fullName evidence="2">Uncharacterized protein</fullName>
    </submittedName>
</protein>
<feature type="region of interest" description="Disordered" evidence="1">
    <location>
        <begin position="369"/>
        <end position="420"/>
    </location>
</feature>
<feature type="region of interest" description="Disordered" evidence="1">
    <location>
        <begin position="1"/>
        <end position="28"/>
    </location>
</feature>